<dbReference type="EMBL" id="KV453936">
    <property type="protein sequence ID" value="ODV72152.1"/>
    <property type="molecule type" value="Genomic_DNA"/>
</dbReference>
<keyword evidence="3" id="KW-0507">mRNA processing</keyword>
<dbReference type="HAMAP" id="MF_03181">
    <property type="entry name" value="PAN3"/>
    <property type="match status" value="1"/>
</dbReference>
<accession>A0A1E4RXZ1</accession>
<evidence type="ECO:0000256" key="5">
    <source>
        <dbReference type="ARBA" id="ARBA00022840"/>
    </source>
</evidence>
<dbReference type="InterPro" id="IPR041332">
    <property type="entry name" value="Pan3_CK"/>
</dbReference>
<dbReference type="Gene3D" id="1.10.287.3700">
    <property type="match status" value="1"/>
</dbReference>
<protein>
    <recommendedName>
        <fullName evidence="7">Protein kinase domain-containing protein</fullName>
    </recommendedName>
</protein>
<keyword evidence="6" id="KW-0175">Coiled coil</keyword>
<evidence type="ECO:0000259" key="7">
    <source>
        <dbReference type="PROSITE" id="PS50011"/>
    </source>
</evidence>
<keyword evidence="9" id="KW-1185">Reference proteome</keyword>
<dbReference type="InterPro" id="IPR000719">
    <property type="entry name" value="Prot_kinase_dom"/>
</dbReference>
<gene>
    <name evidence="8" type="ORF">CYBJADRAFT_130112</name>
</gene>
<evidence type="ECO:0000256" key="4">
    <source>
        <dbReference type="ARBA" id="ARBA00022741"/>
    </source>
</evidence>
<dbReference type="RefSeq" id="XP_020069191.1">
    <property type="nucleotide sequence ID" value="XM_020212897.1"/>
</dbReference>
<dbReference type="Gene3D" id="1.20.5.5160">
    <property type="match status" value="1"/>
</dbReference>
<dbReference type="GO" id="GO:0005524">
    <property type="term" value="F:ATP binding"/>
    <property type="evidence" value="ECO:0007669"/>
    <property type="project" value="UniProtKB-KW"/>
</dbReference>
<dbReference type="STRING" id="983966.A0A1E4RXZ1"/>
<feature type="non-terminal residue" evidence="8">
    <location>
        <position position="1"/>
    </location>
</feature>
<evidence type="ECO:0000256" key="3">
    <source>
        <dbReference type="ARBA" id="ARBA00022664"/>
    </source>
</evidence>
<keyword evidence="5" id="KW-0067">ATP-binding</keyword>
<dbReference type="AlphaFoldDB" id="A0A1E4RXZ1"/>
<keyword evidence="2" id="KW-0963">Cytoplasm</keyword>
<dbReference type="GO" id="GO:0004672">
    <property type="term" value="F:protein kinase activity"/>
    <property type="evidence" value="ECO:0007669"/>
    <property type="project" value="InterPro"/>
</dbReference>
<dbReference type="Pfam" id="PF18101">
    <property type="entry name" value="Pan3_CK"/>
    <property type="match status" value="1"/>
</dbReference>
<evidence type="ECO:0000256" key="2">
    <source>
        <dbReference type="ARBA" id="ARBA00022490"/>
    </source>
</evidence>
<name>A0A1E4RXZ1_CYBJN</name>
<dbReference type="GeneID" id="30987293"/>
<dbReference type="GO" id="GO:0000932">
    <property type="term" value="C:P-body"/>
    <property type="evidence" value="ECO:0007669"/>
    <property type="project" value="TreeGrafter"/>
</dbReference>
<evidence type="ECO:0000256" key="1">
    <source>
        <dbReference type="ARBA" id="ARBA00004496"/>
    </source>
</evidence>
<dbReference type="PANTHER" id="PTHR12272">
    <property type="entry name" value="DEADENYLATION COMPLEX SUBUNIT PAN3"/>
    <property type="match status" value="1"/>
</dbReference>
<dbReference type="GO" id="GO:0031251">
    <property type="term" value="C:PAN complex"/>
    <property type="evidence" value="ECO:0007669"/>
    <property type="project" value="InterPro"/>
</dbReference>
<keyword evidence="4" id="KW-0547">Nucleotide-binding</keyword>
<dbReference type="OrthoDB" id="204958at2759"/>
<evidence type="ECO:0000313" key="8">
    <source>
        <dbReference type="EMBL" id="ODV72152.1"/>
    </source>
</evidence>
<organism evidence="8 9">
    <name type="scientific">Cyberlindnera jadinii (strain ATCC 18201 / CBS 1600 / BCRC 20928 / JCM 3617 / NBRC 0987 / NRRL Y-1542)</name>
    <name type="common">Torula yeast</name>
    <name type="synonym">Candida utilis</name>
    <dbReference type="NCBI Taxonomy" id="983966"/>
    <lineage>
        <taxon>Eukaryota</taxon>
        <taxon>Fungi</taxon>
        <taxon>Dikarya</taxon>
        <taxon>Ascomycota</taxon>
        <taxon>Saccharomycotina</taxon>
        <taxon>Saccharomycetes</taxon>
        <taxon>Phaffomycetales</taxon>
        <taxon>Phaffomycetaceae</taxon>
        <taxon>Cyberlindnera</taxon>
    </lineage>
</organism>
<evidence type="ECO:0000256" key="6">
    <source>
        <dbReference type="ARBA" id="ARBA00023054"/>
    </source>
</evidence>
<dbReference type="OMA" id="YVFHSVD"/>
<proteinExistence type="inferred from homology"/>
<feature type="domain" description="Protein kinase" evidence="7">
    <location>
        <begin position="233"/>
        <end position="607"/>
    </location>
</feature>
<dbReference type="GO" id="GO:0000289">
    <property type="term" value="P:nuclear-transcribed mRNA poly(A) tail shortening"/>
    <property type="evidence" value="ECO:0007669"/>
    <property type="project" value="InterPro"/>
</dbReference>
<dbReference type="Proteomes" id="UP000094389">
    <property type="component" value="Unassembled WGS sequence"/>
</dbReference>
<dbReference type="PANTHER" id="PTHR12272:SF11">
    <property type="entry name" value="PAN2-PAN3 DEADENYLATION COMPLEX SUBUNIT PAN3"/>
    <property type="match status" value="1"/>
</dbReference>
<dbReference type="GO" id="GO:0006397">
    <property type="term" value="P:mRNA processing"/>
    <property type="evidence" value="ECO:0007669"/>
    <property type="project" value="UniProtKB-KW"/>
</dbReference>
<evidence type="ECO:0000313" key="9">
    <source>
        <dbReference type="Proteomes" id="UP000094389"/>
    </source>
</evidence>
<dbReference type="InterPro" id="IPR011009">
    <property type="entry name" value="Kinase-like_dom_sf"/>
</dbReference>
<dbReference type="Gene3D" id="1.10.510.10">
    <property type="entry name" value="Transferase(Phosphotransferase) domain 1"/>
    <property type="match status" value="1"/>
</dbReference>
<dbReference type="SUPFAM" id="SSF56112">
    <property type="entry name" value="Protein kinase-like (PK-like)"/>
    <property type="match status" value="1"/>
</dbReference>
<dbReference type="GO" id="GO:0008143">
    <property type="term" value="F:poly(A) binding"/>
    <property type="evidence" value="ECO:0007669"/>
    <property type="project" value="TreeGrafter"/>
</dbReference>
<dbReference type="PROSITE" id="PS50011">
    <property type="entry name" value="PROTEIN_KINASE_DOM"/>
    <property type="match status" value="1"/>
</dbReference>
<reference evidence="8 9" key="1">
    <citation type="journal article" date="2016" name="Proc. Natl. Acad. Sci. U.S.A.">
        <title>Comparative genomics of biotechnologically important yeasts.</title>
        <authorList>
            <person name="Riley R."/>
            <person name="Haridas S."/>
            <person name="Wolfe K.H."/>
            <person name="Lopes M.R."/>
            <person name="Hittinger C.T."/>
            <person name="Goeker M."/>
            <person name="Salamov A.A."/>
            <person name="Wisecaver J.H."/>
            <person name="Long T.M."/>
            <person name="Calvey C.H."/>
            <person name="Aerts A.L."/>
            <person name="Barry K.W."/>
            <person name="Choi C."/>
            <person name="Clum A."/>
            <person name="Coughlan A.Y."/>
            <person name="Deshpande S."/>
            <person name="Douglass A.P."/>
            <person name="Hanson S.J."/>
            <person name="Klenk H.-P."/>
            <person name="LaButti K.M."/>
            <person name="Lapidus A."/>
            <person name="Lindquist E.A."/>
            <person name="Lipzen A.M."/>
            <person name="Meier-Kolthoff J.P."/>
            <person name="Ohm R.A."/>
            <person name="Otillar R.P."/>
            <person name="Pangilinan J.L."/>
            <person name="Peng Y."/>
            <person name="Rokas A."/>
            <person name="Rosa C.A."/>
            <person name="Scheuner C."/>
            <person name="Sibirny A.A."/>
            <person name="Slot J.C."/>
            <person name="Stielow J.B."/>
            <person name="Sun H."/>
            <person name="Kurtzman C.P."/>
            <person name="Blackwell M."/>
            <person name="Grigoriev I.V."/>
            <person name="Jeffries T.W."/>
        </authorList>
    </citation>
    <scope>NUCLEOTIDE SEQUENCE [LARGE SCALE GENOMIC DNA]</scope>
    <source>
        <strain evidence="9">ATCC 18201 / CBS 1600 / BCRC 20928 / JCM 3617 / NBRC 0987 / NRRL Y-1542</strain>
    </source>
</reference>
<comment type="subcellular location">
    <subcellularLocation>
        <location evidence="1">Cytoplasm</location>
    </subcellularLocation>
</comment>
<dbReference type="InterPro" id="IPR030844">
    <property type="entry name" value="PAN3"/>
</dbReference>
<sequence length="607" mass="69464">YCDYRDRGDLFNHRTSQATDQPSMDNLTRQTSALSVSDIASVNSTASNVDSKRRFNVAASQAFLPSSKPSMEKFSSIRSPNFSDIPSFVPSAQQESKFDPTVPAFESPVSPQRPYERQLNPYTSHHQSMDHIPTMNSFQQIPPMGGPQQQDFMFQSQQQSNYPLNYHLYAPTSNKHLHLHLKPNEQNAETLFIPNKLREALTKKNHAILQTMPQSSLPVLVGVYFNLVPLMTSTLNSESAYGYPNVIYKATSNTDGKAYALRRIENVNLEKDRSLSTVHSWIKLRHSNVAQVVDAFTTRAFGDNSLIIVYDFYPEAKTLYETYFMTEMGQPDILTMDILWSIMCQISAAISEIHSRDLLVRSSLHLRKVIITSKNRVRLSDCGVFDILKYSESIDGDKLALLKEVDLLKFGQLMDKLAQKMVSKKKGKTLSTEELLESSDLDEEFRKALKYLLRPPSGEPYTIKGLQQIICDQVFKELDRIQHTADFYELQLCRELENARIVRLMAKIDFLIDRPEYQASKIWGPTGERYPIKLFHQYLYHQRDSDGKPILDLAHILTNLNKLDAGIEERFLLIPPDEQTCLIVSYKEIKDLVEKSFRELTAEMSVS</sequence>